<sequence>MIGYVTIGVNDMERAKTFYAGLFADKGGKVVIDNGRIAFISVAKGQPMVAVCEPYDKGDPAPGNGTMLAFTADNKEEVDQMHARALELGATDDGAPGQRIPDRFYGAYARDPDGNKFCFFVFG</sequence>
<evidence type="ECO:0000313" key="2">
    <source>
        <dbReference type="EMBL" id="RBW60617.1"/>
    </source>
</evidence>
<evidence type="ECO:0000259" key="1">
    <source>
        <dbReference type="PROSITE" id="PS51819"/>
    </source>
</evidence>
<dbReference type="Proteomes" id="UP000252706">
    <property type="component" value="Unassembled WGS sequence"/>
</dbReference>
<reference evidence="2 3" key="1">
    <citation type="submission" date="2018-07" db="EMBL/GenBank/DDBJ databases">
        <title>Modular assembly of carbohydrate-degrading microbial communities in the ocean.</title>
        <authorList>
            <person name="Enke T.N."/>
            <person name="Datta M.S."/>
            <person name="Schwartzman J.A."/>
            <person name="Cermak N."/>
            <person name="Schmitz D.A."/>
            <person name="Barrere J."/>
            <person name="Cordero O.X."/>
        </authorList>
    </citation>
    <scope>NUCLEOTIDE SEQUENCE [LARGE SCALE GENOMIC DNA]</scope>
    <source>
        <strain evidence="2 3">C3M10</strain>
    </source>
</reference>
<gene>
    <name evidence="2" type="ORF">DS909_04125</name>
</gene>
<protein>
    <submittedName>
        <fullName evidence="2">VOC family protein</fullName>
    </submittedName>
</protein>
<dbReference type="PANTHER" id="PTHR35006:SF1">
    <property type="entry name" value="BLL2941 PROTEIN"/>
    <property type="match status" value="1"/>
</dbReference>
<dbReference type="CDD" id="cd07262">
    <property type="entry name" value="VOC_like"/>
    <property type="match status" value="1"/>
</dbReference>
<dbReference type="EMBL" id="QOCE01000011">
    <property type="protein sequence ID" value="RBW60617.1"/>
    <property type="molecule type" value="Genomic_DNA"/>
</dbReference>
<dbReference type="OrthoDB" id="9807407at2"/>
<dbReference type="SUPFAM" id="SSF54593">
    <property type="entry name" value="Glyoxalase/Bleomycin resistance protein/Dihydroxybiphenyl dioxygenase"/>
    <property type="match status" value="1"/>
</dbReference>
<comment type="caution">
    <text evidence="2">The sequence shown here is derived from an EMBL/GenBank/DDBJ whole genome shotgun (WGS) entry which is preliminary data.</text>
</comment>
<dbReference type="AlphaFoldDB" id="A0A366X6T5"/>
<dbReference type="PROSITE" id="PS51819">
    <property type="entry name" value="VOC"/>
    <property type="match status" value="1"/>
</dbReference>
<dbReference type="InterPro" id="IPR037523">
    <property type="entry name" value="VOC_core"/>
</dbReference>
<proteinExistence type="predicted"/>
<dbReference type="InterPro" id="IPR029068">
    <property type="entry name" value="Glyas_Bleomycin-R_OHBP_Dase"/>
</dbReference>
<dbReference type="RefSeq" id="WP_113822167.1">
    <property type="nucleotide sequence ID" value="NZ_QOCE01000011.1"/>
</dbReference>
<dbReference type="Pfam" id="PF00903">
    <property type="entry name" value="Glyoxalase"/>
    <property type="match status" value="1"/>
</dbReference>
<dbReference type="Gene3D" id="3.10.180.10">
    <property type="entry name" value="2,3-Dihydroxybiphenyl 1,2-Dioxygenase, domain 1"/>
    <property type="match status" value="1"/>
</dbReference>
<feature type="domain" description="VOC" evidence="1">
    <location>
        <begin position="1"/>
        <end position="122"/>
    </location>
</feature>
<accession>A0A366X6T5</accession>
<organism evidence="2 3">
    <name type="scientific">Phaeobacter gallaeciensis</name>
    <dbReference type="NCBI Taxonomy" id="60890"/>
    <lineage>
        <taxon>Bacteria</taxon>
        <taxon>Pseudomonadati</taxon>
        <taxon>Pseudomonadota</taxon>
        <taxon>Alphaproteobacteria</taxon>
        <taxon>Rhodobacterales</taxon>
        <taxon>Roseobacteraceae</taxon>
        <taxon>Phaeobacter</taxon>
    </lineage>
</organism>
<dbReference type="PANTHER" id="PTHR35006">
    <property type="entry name" value="GLYOXALASE FAMILY PROTEIN (AFU_ORTHOLOGUE AFUA_5G14830)"/>
    <property type="match status" value="1"/>
</dbReference>
<name>A0A366X6T5_9RHOB</name>
<dbReference type="InterPro" id="IPR004360">
    <property type="entry name" value="Glyas_Fos-R_dOase_dom"/>
</dbReference>
<evidence type="ECO:0000313" key="3">
    <source>
        <dbReference type="Proteomes" id="UP000252706"/>
    </source>
</evidence>